<dbReference type="Pfam" id="PF00104">
    <property type="entry name" value="Hormone_recep"/>
    <property type="match status" value="1"/>
</dbReference>
<dbReference type="PANTHER" id="PTHR24083">
    <property type="entry name" value="NUCLEAR HORMONE RECEPTOR"/>
    <property type="match status" value="1"/>
</dbReference>
<dbReference type="InterPro" id="IPR001723">
    <property type="entry name" value="Nuclear_hrmn_rcpt"/>
</dbReference>
<evidence type="ECO:0000313" key="6">
    <source>
        <dbReference type="EMBL" id="KAK3087567.1"/>
    </source>
</evidence>
<feature type="compositionally biased region" description="Low complexity" evidence="4">
    <location>
        <begin position="115"/>
        <end position="135"/>
    </location>
</feature>
<accession>A0AA89BM03</accession>
<evidence type="ECO:0000256" key="1">
    <source>
        <dbReference type="ARBA" id="ARBA00023015"/>
    </source>
</evidence>
<keyword evidence="3" id="KW-0675">Receptor</keyword>
<comment type="caution">
    <text evidence="6">The sequence shown here is derived from an EMBL/GenBank/DDBJ whole genome shotgun (WGS) entry which is preliminary data.</text>
</comment>
<feature type="domain" description="NR LBD" evidence="5">
    <location>
        <begin position="200"/>
        <end position="434"/>
    </location>
</feature>
<evidence type="ECO:0000256" key="4">
    <source>
        <dbReference type="SAM" id="MobiDB-lite"/>
    </source>
</evidence>
<dbReference type="InterPro" id="IPR035500">
    <property type="entry name" value="NHR-like_dom_sf"/>
</dbReference>
<dbReference type="PROSITE" id="PS51843">
    <property type="entry name" value="NR_LBD"/>
    <property type="match status" value="1"/>
</dbReference>
<dbReference type="InterPro" id="IPR000536">
    <property type="entry name" value="Nucl_hrmn_rcpt_lig-bd"/>
</dbReference>
<feature type="region of interest" description="Disordered" evidence="4">
    <location>
        <begin position="112"/>
        <end position="192"/>
    </location>
</feature>
<dbReference type="InterPro" id="IPR050274">
    <property type="entry name" value="Nuclear_hormone_rcpt_NR2"/>
</dbReference>
<dbReference type="AlphaFoldDB" id="A0AA89BM03"/>
<reference evidence="6" key="1">
    <citation type="submission" date="2019-08" db="EMBL/GenBank/DDBJ databases">
        <title>The improved chromosome-level genome for the pearl oyster Pinctada fucata martensii using PacBio sequencing and Hi-C.</title>
        <authorList>
            <person name="Zheng Z."/>
        </authorList>
    </citation>
    <scope>NUCLEOTIDE SEQUENCE</scope>
    <source>
        <strain evidence="6">ZZ-2019</strain>
        <tissue evidence="6">Adductor muscle</tissue>
    </source>
</reference>
<proteinExistence type="predicted"/>
<dbReference type="EMBL" id="VSWD01000011">
    <property type="protein sequence ID" value="KAK3087567.1"/>
    <property type="molecule type" value="Genomic_DNA"/>
</dbReference>
<organism evidence="6 7">
    <name type="scientific">Pinctada imbricata</name>
    <name type="common">Atlantic pearl-oyster</name>
    <name type="synonym">Pinctada martensii</name>
    <dbReference type="NCBI Taxonomy" id="66713"/>
    <lineage>
        <taxon>Eukaryota</taxon>
        <taxon>Metazoa</taxon>
        <taxon>Spiralia</taxon>
        <taxon>Lophotrochozoa</taxon>
        <taxon>Mollusca</taxon>
        <taxon>Bivalvia</taxon>
        <taxon>Autobranchia</taxon>
        <taxon>Pteriomorphia</taxon>
        <taxon>Pterioida</taxon>
        <taxon>Pterioidea</taxon>
        <taxon>Pteriidae</taxon>
        <taxon>Pinctada</taxon>
    </lineage>
</organism>
<dbReference type="SUPFAM" id="SSF48508">
    <property type="entry name" value="Nuclear receptor ligand-binding domain"/>
    <property type="match status" value="1"/>
</dbReference>
<dbReference type="Gene3D" id="1.10.565.10">
    <property type="entry name" value="Retinoid X Receptor"/>
    <property type="match status" value="1"/>
</dbReference>
<evidence type="ECO:0000256" key="2">
    <source>
        <dbReference type="ARBA" id="ARBA00023163"/>
    </source>
</evidence>
<dbReference type="Proteomes" id="UP001186944">
    <property type="component" value="Unassembled WGS sequence"/>
</dbReference>
<sequence>MNKDAVQHERAPRCYQYKRESPDIFRDDKPIPILPHPIGDFMERNKYMYFGQFNRMGGHPSYSPVDYNINQSAPPYFPPLPIHLTEQKRNPFLTANITNGNIHIGLRHNNGDVGSSASSTNSSISSVDSGKTGSPSPTPSDADDSLDATDKSNANHSPKRQSIVKVEQESPQTNHDDVTSTVPAKTEDEHKDDIQQISSTPIPVISTGSGILGVTPPIYHPQPIMARQEDSNGFYLSRTSAENVYEIAAKLLFMSVKWARNIPSFLQLPFRDQAILLEESWCELFILSAAQWSLHVDAATLLNSNGYTMEPHIVEKTSLMAAQLRHLQDILARMATLRIDTTEYSCLKAIVLFKSGIKGIRDVLQVEALQDQSQVMLNEYTMSQSSNKARFGKLLLLLPDFRNVSARAVEEIFFRRTIGNIPIERLLCDMFKSS</sequence>
<keyword evidence="2" id="KW-0804">Transcription</keyword>
<dbReference type="CDD" id="cd06950">
    <property type="entry name" value="NR_LBD_Tlx_PNR_like"/>
    <property type="match status" value="1"/>
</dbReference>
<evidence type="ECO:0000256" key="3">
    <source>
        <dbReference type="ARBA" id="ARBA00023170"/>
    </source>
</evidence>
<feature type="compositionally biased region" description="Polar residues" evidence="4">
    <location>
        <begin position="169"/>
        <end position="183"/>
    </location>
</feature>
<gene>
    <name evidence="6" type="ORF">FSP39_007621</name>
</gene>
<evidence type="ECO:0000313" key="7">
    <source>
        <dbReference type="Proteomes" id="UP001186944"/>
    </source>
</evidence>
<keyword evidence="7" id="KW-1185">Reference proteome</keyword>
<dbReference type="FunFam" id="1.10.565.10:FF:000011">
    <property type="entry name" value="Nuclear receptor subfamily 5, group A, member 2"/>
    <property type="match status" value="1"/>
</dbReference>
<name>A0AA89BM03_PINIB</name>
<dbReference type="SMART" id="SM00430">
    <property type="entry name" value="HOLI"/>
    <property type="match status" value="1"/>
</dbReference>
<dbReference type="PRINTS" id="PR00398">
    <property type="entry name" value="STRDHORMONER"/>
</dbReference>
<protein>
    <recommendedName>
        <fullName evidence="5">NR LBD domain-containing protein</fullName>
    </recommendedName>
</protein>
<keyword evidence="1" id="KW-0805">Transcription regulation</keyword>
<evidence type="ECO:0000259" key="5">
    <source>
        <dbReference type="PROSITE" id="PS51843"/>
    </source>
</evidence>